<sequence length="134" mass="15125">MGFYLVSAYFQHCERIEPYLQHIDSLLRPLQGKHIILCMDSNANSVVWNSKHTDLKGEALEELISQHQTANRDSKTCTFDNIHGQDNSDVTLASSSCYRKLTDWTVHSGLTTSDHNLITFNIAIDSIGITSKKQ</sequence>
<dbReference type="AlphaFoldDB" id="A0AAW0ZGP4"/>
<protein>
    <recommendedName>
        <fullName evidence="1">Endonuclease/exonuclease/phosphatase domain-containing protein</fullName>
    </recommendedName>
</protein>
<evidence type="ECO:0000313" key="2">
    <source>
        <dbReference type="EMBL" id="KAK9296725.1"/>
    </source>
</evidence>
<dbReference type="EMBL" id="JAWNGG020000205">
    <property type="protein sequence ID" value="KAK9296725.1"/>
    <property type="molecule type" value="Genomic_DNA"/>
</dbReference>
<dbReference type="GO" id="GO:0003824">
    <property type="term" value="F:catalytic activity"/>
    <property type="evidence" value="ECO:0007669"/>
    <property type="project" value="InterPro"/>
</dbReference>
<dbReference type="SUPFAM" id="SSF56219">
    <property type="entry name" value="DNase I-like"/>
    <property type="match status" value="1"/>
</dbReference>
<evidence type="ECO:0000313" key="3">
    <source>
        <dbReference type="Proteomes" id="UP001432146"/>
    </source>
</evidence>
<feature type="domain" description="Endonuclease/exonuclease/phosphatase" evidence="1">
    <location>
        <begin position="4"/>
        <end position="118"/>
    </location>
</feature>
<dbReference type="Pfam" id="PF14529">
    <property type="entry name" value="Exo_endo_phos_2"/>
    <property type="match status" value="1"/>
</dbReference>
<evidence type="ECO:0000259" key="1">
    <source>
        <dbReference type="Pfam" id="PF14529"/>
    </source>
</evidence>
<name>A0AAW0ZGP4_9HYME</name>
<reference evidence="2 3" key="1">
    <citation type="submission" date="2024-05" db="EMBL/GenBank/DDBJ databases">
        <title>The nuclear and mitochondrial genome assemblies of Tetragonisca angustula (Apidae: Meliponini), a tiny yet remarkable pollinator in the Neotropics.</title>
        <authorList>
            <person name="Ferrari R."/>
            <person name="Ricardo P.C."/>
            <person name="Dias F.C."/>
            <person name="Araujo N.S."/>
            <person name="Soares D.O."/>
            <person name="Zhou Q.-S."/>
            <person name="Zhu C.-D."/>
            <person name="Coutinho L."/>
            <person name="Airas M.C."/>
            <person name="Batista T.M."/>
        </authorList>
    </citation>
    <scope>NUCLEOTIDE SEQUENCE [LARGE SCALE GENOMIC DNA]</scope>
    <source>
        <strain evidence="2">ASF017062</strain>
        <tissue evidence="2">Abdomen</tissue>
    </source>
</reference>
<dbReference type="Proteomes" id="UP001432146">
    <property type="component" value="Unassembled WGS sequence"/>
</dbReference>
<dbReference type="InterPro" id="IPR036691">
    <property type="entry name" value="Endo/exonu/phosph_ase_sf"/>
</dbReference>
<proteinExistence type="predicted"/>
<accession>A0AAW0ZGP4</accession>
<comment type="caution">
    <text evidence="2">The sequence shown here is derived from an EMBL/GenBank/DDBJ whole genome shotgun (WGS) entry which is preliminary data.</text>
</comment>
<dbReference type="InterPro" id="IPR005135">
    <property type="entry name" value="Endo/exonuclease/phosphatase"/>
</dbReference>
<organism evidence="2 3">
    <name type="scientific">Tetragonisca angustula</name>
    <dbReference type="NCBI Taxonomy" id="166442"/>
    <lineage>
        <taxon>Eukaryota</taxon>
        <taxon>Metazoa</taxon>
        <taxon>Ecdysozoa</taxon>
        <taxon>Arthropoda</taxon>
        <taxon>Hexapoda</taxon>
        <taxon>Insecta</taxon>
        <taxon>Pterygota</taxon>
        <taxon>Neoptera</taxon>
        <taxon>Endopterygota</taxon>
        <taxon>Hymenoptera</taxon>
        <taxon>Apocrita</taxon>
        <taxon>Aculeata</taxon>
        <taxon>Apoidea</taxon>
        <taxon>Anthophila</taxon>
        <taxon>Apidae</taxon>
        <taxon>Tetragonisca</taxon>
    </lineage>
</organism>
<gene>
    <name evidence="2" type="ORF">QLX08_009339</name>
</gene>
<dbReference type="Gene3D" id="3.60.10.10">
    <property type="entry name" value="Endonuclease/exonuclease/phosphatase"/>
    <property type="match status" value="1"/>
</dbReference>
<keyword evidence="3" id="KW-1185">Reference proteome</keyword>